<dbReference type="RefSeq" id="WP_125271679.1">
    <property type="nucleotide sequence ID" value="NZ_LT009721.1"/>
</dbReference>
<accession>A0A9W5F347</accession>
<dbReference type="EMBL" id="FBVY01000047">
    <property type="protein sequence ID" value="CUX03343.1"/>
    <property type="molecule type" value="Genomic_DNA"/>
</dbReference>
<name>A0A9W5F347_9HYPH</name>
<evidence type="ECO:0000313" key="1">
    <source>
        <dbReference type="EMBL" id="CUX03343.1"/>
    </source>
</evidence>
<proteinExistence type="predicted"/>
<comment type="caution">
    <text evidence="1">The sequence shown here is derived from an EMBL/GenBank/DDBJ whole genome shotgun (WGS) entry which is preliminary data.</text>
</comment>
<evidence type="ECO:0000313" key="2">
    <source>
        <dbReference type="Proteomes" id="UP000191933"/>
    </source>
</evidence>
<reference evidence="1 2" key="1">
    <citation type="submission" date="2016-01" db="EMBL/GenBank/DDBJ databases">
        <authorList>
            <person name="Regsiter A."/>
            <person name="william w."/>
        </authorList>
    </citation>
    <scope>NUCLEOTIDE SEQUENCE [LARGE SCALE GENOMIC DNA]</scope>
    <source>
        <strain evidence="1 2">CFBP 5494</strain>
    </source>
</reference>
<dbReference type="Proteomes" id="UP000191933">
    <property type="component" value="Unassembled WGS sequence"/>
</dbReference>
<organism evidence="1 2">
    <name type="scientific">Agrobacterium genomosp. 2 str. CFBP 5494</name>
    <dbReference type="NCBI Taxonomy" id="1183436"/>
    <lineage>
        <taxon>Bacteria</taxon>
        <taxon>Pseudomonadati</taxon>
        <taxon>Pseudomonadota</taxon>
        <taxon>Alphaproteobacteria</taxon>
        <taxon>Hyphomicrobiales</taxon>
        <taxon>Rhizobiaceae</taxon>
        <taxon>Rhizobium/Agrobacterium group</taxon>
        <taxon>Agrobacterium</taxon>
        <taxon>Agrobacterium tumefaciens complex</taxon>
    </lineage>
</organism>
<keyword evidence="2" id="KW-1185">Reference proteome</keyword>
<dbReference type="AlphaFoldDB" id="A0A9W5F347"/>
<protein>
    <submittedName>
        <fullName evidence="1">Uncharacterized protein</fullName>
    </submittedName>
</protein>
<sequence>MPAASPNRCLKSNETFESVEALRFIGVMGGLSAPEALMDKPVGRTSHPNSARCSGLCLEMMRPYLSIQQSSSISSCVMERIMPVIESPVFLVLTSAPCSESLSSRNPEQGAGGLGLTARGSAGIASGKWNLKCVHVIISA</sequence>
<gene>
    <name evidence="1" type="ORF">AGR2A_pb10116</name>
</gene>